<evidence type="ECO:0000313" key="1">
    <source>
        <dbReference type="EMBL" id="KAK7691206.1"/>
    </source>
</evidence>
<accession>A0AAW0GCW9</accession>
<proteinExistence type="predicted"/>
<dbReference type="AlphaFoldDB" id="A0AAW0GCW9"/>
<comment type="caution">
    <text evidence="1">The sequence shown here is derived from an EMBL/GenBank/DDBJ whole genome shotgun (WGS) entry which is preliminary data.</text>
</comment>
<name>A0AAW0GCW9_9APHY</name>
<evidence type="ECO:0000313" key="2">
    <source>
        <dbReference type="Proteomes" id="UP001385951"/>
    </source>
</evidence>
<dbReference type="Proteomes" id="UP001385951">
    <property type="component" value="Unassembled WGS sequence"/>
</dbReference>
<protein>
    <submittedName>
        <fullName evidence="1">Uncharacterized protein</fullName>
    </submittedName>
</protein>
<reference evidence="1 2" key="1">
    <citation type="submission" date="2022-09" db="EMBL/GenBank/DDBJ databases">
        <authorList>
            <person name="Palmer J.M."/>
        </authorList>
    </citation>
    <scope>NUCLEOTIDE SEQUENCE [LARGE SCALE GENOMIC DNA]</scope>
    <source>
        <strain evidence="1 2">DSM 7382</strain>
    </source>
</reference>
<sequence length="98" mass="11739">MVHYSLTPSEIEIIVGAYPDLDQQQKQISLYTWWPTPTVWDTSGFQVGYWTRACEAWFQQTLSKIRDQTHVPLTQSQWRKQLRRYAKLVKEFQNPLHN</sequence>
<organism evidence="1 2">
    <name type="scientific">Cerrena zonata</name>
    <dbReference type="NCBI Taxonomy" id="2478898"/>
    <lineage>
        <taxon>Eukaryota</taxon>
        <taxon>Fungi</taxon>
        <taxon>Dikarya</taxon>
        <taxon>Basidiomycota</taxon>
        <taxon>Agaricomycotina</taxon>
        <taxon>Agaricomycetes</taxon>
        <taxon>Polyporales</taxon>
        <taxon>Cerrenaceae</taxon>
        <taxon>Cerrena</taxon>
    </lineage>
</organism>
<gene>
    <name evidence="1" type="ORF">QCA50_006309</name>
</gene>
<keyword evidence="2" id="KW-1185">Reference proteome</keyword>
<dbReference type="EMBL" id="JASBNA010000006">
    <property type="protein sequence ID" value="KAK7691206.1"/>
    <property type="molecule type" value="Genomic_DNA"/>
</dbReference>